<evidence type="ECO:0000256" key="5">
    <source>
        <dbReference type="ARBA" id="ARBA00023136"/>
    </source>
</evidence>
<dbReference type="SMART" id="SM00832">
    <property type="entry name" value="C8"/>
    <property type="match status" value="5"/>
</dbReference>
<dbReference type="Pfam" id="PF00094">
    <property type="entry name" value="VWD"/>
    <property type="match status" value="5"/>
</dbReference>
<dbReference type="InterPro" id="IPR002919">
    <property type="entry name" value="TIL_dom"/>
</dbReference>
<dbReference type="PANTHER" id="PTHR46160">
    <property type="entry name" value="ALPHA-TECTORIN-RELATED"/>
    <property type="match status" value="1"/>
</dbReference>
<dbReference type="InterPro" id="IPR001846">
    <property type="entry name" value="VWF_type-D"/>
</dbReference>
<dbReference type="GeneTree" id="ENSGT00950000183155"/>
<dbReference type="CDD" id="cd19941">
    <property type="entry name" value="TIL"/>
    <property type="match status" value="5"/>
</dbReference>
<dbReference type="SMART" id="SM00215">
    <property type="entry name" value="VWC_out"/>
    <property type="match status" value="4"/>
</dbReference>
<keyword evidence="10" id="KW-1185">Reference proteome</keyword>
<feature type="domain" description="VWFD" evidence="8">
    <location>
        <begin position="782"/>
        <end position="963"/>
    </location>
</feature>
<dbReference type="InterPro" id="IPR014853">
    <property type="entry name" value="VWF/SSPO/ZAN-like_Cys-rich_dom"/>
</dbReference>
<accession>A0A8C4Z6K0</accession>
<keyword evidence="5" id="KW-0472">Membrane</keyword>
<evidence type="ECO:0000313" key="9">
    <source>
        <dbReference type="Ensembl" id="ENSGMOP00000006906.2"/>
    </source>
</evidence>
<keyword evidence="3" id="KW-0732">Signal</keyword>
<keyword evidence="4" id="KW-0677">Repeat</keyword>
<dbReference type="Pfam" id="PF08742">
    <property type="entry name" value="C8"/>
    <property type="match status" value="5"/>
</dbReference>
<dbReference type="GO" id="GO:0005615">
    <property type="term" value="C:extracellular space"/>
    <property type="evidence" value="ECO:0007669"/>
    <property type="project" value="TreeGrafter"/>
</dbReference>
<dbReference type="Pfam" id="PF12714">
    <property type="entry name" value="TILa"/>
    <property type="match status" value="2"/>
</dbReference>
<dbReference type="InterPro" id="IPR001007">
    <property type="entry name" value="VWF_dom"/>
</dbReference>
<comment type="subcellular location">
    <subcellularLocation>
        <location evidence="1">Cell membrane</location>
    </subcellularLocation>
</comment>
<sequence length="2244" mass="243400">GRDFIATFLPNYYTNNQRLQLVLTARESEAKVLIEVCAWFAPHQGCLINNCSSIASSVHISSTAHISVVAFNQQTYTSDGAVITPTDQLGVEYRVFTPAGGPLEKQLAVVNGNSPNKVTFRPTQNVQAKGLGLWNGGRETTIALKPYQTFLVQSLSTLTGMQIKSQKPMAVFSGHRCYGSPCDHLYKQLPPVSQLGTEYMVPPGMKSPAQSSVSIITTEDNTEVSAISEWVTPNQPLLVTGNKKLLVVFLSTNKPHDAIMLVLRSSDRLASAWSLETVDKMSSTAVILSEREGRDSVKVCMKSSCSSPMWSKHQAGAKWVWAKMALGKEQNHVTVDGDSGMVVYVYGGEHRKGYATAGVCSEALPPVAPPLDPCDGVSCREKEVCAKGSCVHVSTATCQALGDPHYKTFDGRCFDFQGTCTYIMTTVAKANKDLTPFTVTTKNDHRGNRRVSFVRTVVVNVYDMNVIISRHRGRVQVNGELVNLPVSLSGGRVSVKQRGQYAVLTTDFGLTVRYNWNMRLYISVPSSYYKHLGGLCGNYNGDRIDDLPAPGGNVLKMISSWKVKDVDPFCRDTCGGKCPYCSEKQKHHYLRPKLCGLLNKPDGQFAVCHKTINPEMYSANCVYDVCTNQGARHILCDNLKSYSEDCMSEGVKINPLWREIANCPLSCPAGSHYEACGSACPTSCTDRDTEQTCKSPCVEGCSCNKGLVLSGDRCIPRSSCGCQQKGRYYPQGSVFWADDKCGSKCHCDDKSGKIICKAVGCKPNERCSLKGGVRDCYPLSSATCQGTGDPHYKTFDGRRYGFQGTCIYVLSQTVHSPLPDLLPYQALVQNENRGRNRAVAYTKSVSLTVYNFTISMNSDSPGKVLVNSRSVNLPYNALEGKLSLFRQGSFCFVQTHFGLTLKFNWRSHVSLTVPSTYAGSVEGLCGDYNGKAEDDLQKPDRSPAKGPTDFGNSFKVIQGSFVDVEAQQDKNNPTLAIRYQQKDSCGIIANEAGPFRLAHCRICKCVDASLGFYLNDCVFDLCAYKGHITALCNSLTSYLVVCQAAGAVVENWRTQQFCPLRCGANSHYEACAVPCPQTCDGFGLAEGCDVEAPCGEGCVCDDGFLLSDDQCVAVAECGCQYNEQYYRSEQVFYGADCGSRCVCLEGQVKCDDSFTCSANEKCALESGVFSCVPKTTGSCSVFGSCSVRTLDGKVRKRPFLSVEEKAGVISGFSLSIQQSTTKGGQVYRSVTLKAYTYEITMRPGVVWEVLVWFLDIRTNLPLSLDDGKIEVHQGGSSIVIKTDFGLHLTYDTLAGVVLTLPSTYGGVLRGLCGDFNGDPSDDFALAGQTGEPSVGDFIAAWTSKDVPCEPGCKGPTCTETGGSENPKTKHCDIIKSPKGPLAGCHAAVPPLPYFEACVRQVLCPMSHVLCPMPHDYVSICQSSGATVAAWRVDGFCVASCPSGTHYELCPDTCTATCAHLAAPGPCPRCHEGCQCDGDLVFDGGRCVPAERCGCSVEGQYYKSGESVLQEDCSERCECGAGIFNCSATSCQNEDKCDVQDGNLGCNPIDPCAGASCRVKEHCEVEEGQGVCVPDSKVVCWVHGDPHYRTFDGWTYGFQGTCSYVLVNTTDPDLPEVLVLSKNELRGNFPGSFLRSITVVLLGHTIEMSSGLRGTVLVVGFTDLPVDLAGGVSIAESGIRAVIKTELGIEITFDWSTVATVSLSSSYYGNVDGLCGNYNGNKEDELNTTAGTPYANVTDWAVSWSVTDGDPFCYHHCEGTCPQCSPEDQKRYVSVTQDKKGPFASCHPSVDIIQFMYDCLYDVCVNEGRQEVLCEALSSYNAECQKAGVTVSPWRELANCALACPVNSHYKQCGPACPETCSPAPDLCSTVCSEGCFCDPGFVLSGEKCVDKATSCGCNHEGRYHLPGESFWADSECNSRCVCDGATQQAQCHPRGCKADEHCAVRDGVQDCFPLSFKTCSAQGDPHFRTFDGRKFDFQGNCVYQFASVCKNTTGLENNNRGHKRVSYAKTVTVKVYGNTYIISKDYQGQVQVSYDWRSAVKVMVATTYHNALCGLCGNFNNDPKDDLMLASGKAASNAKEFGISQWLASVPGCSHECKARDCAPELSPGSVPPAYKATCEVIRKRDGPLRDCARLLDAEQYYGDCVFDMTLTNGKADAACDIISDYVDDCQQQGGTVEDWRSKNFCWMQCPANSVYSLAAPGCPATCGSLSPSSKCRDPSAEGCVCQQGFVLSQVLTLHYYYQH</sequence>
<name>A0A8C4Z6K0_GADMO</name>
<dbReference type="SMART" id="SM00216">
    <property type="entry name" value="VWD"/>
    <property type="match status" value="5"/>
</dbReference>
<dbReference type="InterPro" id="IPR036084">
    <property type="entry name" value="Ser_inhib-like_sf"/>
</dbReference>
<feature type="domain" description="VWFD" evidence="8">
    <location>
        <begin position="1906"/>
        <end position="2094"/>
    </location>
</feature>
<organism evidence="9 10">
    <name type="scientific">Gadus morhua</name>
    <name type="common">Atlantic cod</name>
    <dbReference type="NCBI Taxonomy" id="8049"/>
    <lineage>
        <taxon>Eukaryota</taxon>
        <taxon>Metazoa</taxon>
        <taxon>Chordata</taxon>
        <taxon>Craniata</taxon>
        <taxon>Vertebrata</taxon>
        <taxon>Euteleostomi</taxon>
        <taxon>Actinopterygii</taxon>
        <taxon>Neopterygii</taxon>
        <taxon>Teleostei</taxon>
        <taxon>Neoteleostei</taxon>
        <taxon>Acanthomorphata</taxon>
        <taxon>Zeiogadaria</taxon>
        <taxon>Gadariae</taxon>
        <taxon>Gadiformes</taxon>
        <taxon>Gadoidei</taxon>
        <taxon>Gadidae</taxon>
        <taxon>Gadus</taxon>
    </lineage>
</organism>
<evidence type="ECO:0000256" key="3">
    <source>
        <dbReference type="ARBA" id="ARBA00022729"/>
    </source>
</evidence>
<dbReference type="Gene3D" id="2.10.25.10">
    <property type="entry name" value="Laminin"/>
    <property type="match status" value="5"/>
</dbReference>
<evidence type="ECO:0000256" key="4">
    <source>
        <dbReference type="ARBA" id="ARBA00022737"/>
    </source>
</evidence>
<dbReference type="OMA" id="YAQACHQ"/>
<dbReference type="Ensembl" id="ENSGMOT00000007106.2">
    <property type="protein sequence ID" value="ENSGMOP00000006906.2"/>
    <property type="gene ID" value="ENSGMOG00000006475.2"/>
</dbReference>
<evidence type="ECO:0000313" key="10">
    <source>
        <dbReference type="Proteomes" id="UP000694546"/>
    </source>
</evidence>
<evidence type="ECO:0000256" key="6">
    <source>
        <dbReference type="ARBA" id="ARBA00023157"/>
    </source>
</evidence>
<feature type="domain" description="VWFD" evidence="8">
    <location>
        <begin position="1577"/>
        <end position="1753"/>
    </location>
</feature>
<dbReference type="Pfam" id="PF01826">
    <property type="entry name" value="TIL"/>
    <property type="match status" value="5"/>
</dbReference>
<dbReference type="Proteomes" id="UP000694546">
    <property type="component" value="Chromosome 11"/>
</dbReference>
<proteinExistence type="predicted"/>
<dbReference type="PROSITE" id="PS51233">
    <property type="entry name" value="VWFD"/>
    <property type="match status" value="5"/>
</dbReference>
<evidence type="ECO:0000256" key="7">
    <source>
        <dbReference type="ARBA" id="ARBA00023180"/>
    </source>
</evidence>
<dbReference type="Pfam" id="PF17517">
    <property type="entry name" value="IgGFc_binding"/>
    <property type="match status" value="1"/>
</dbReference>
<keyword evidence="6" id="KW-1015">Disulfide bond</keyword>
<reference evidence="9" key="2">
    <citation type="submission" date="2025-09" db="UniProtKB">
        <authorList>
            <consortium name="Ensembl"/>
        </authorList>
    </citation>
    <scope>IDENTIFICATION</scope>
</reference>
<dbReference type="SUPFAM" id="SSF57567">
    <property type="entry name" value="Serine protease inhibitors"/>
    <property type="match status" value="5"/>
</dbReference>
<evidence type="ECO:0000256" key="1">
    <source>
        <dbReference type="ARBA" id="ARBA00004236"/>
    </source>
</evidence>
<keyword evidence="7" id="KW-0325">Glycoprotein</keyword>
<dbReference type="InterPro" id="IPR052749">
    <property type="entry name" value="Alpha-tectorin"/>
</dbReference>
<feature type="domain" description="VWFD" evidence="8">
    <location>
        <begin position="396"/>
        <end position="571"/>
    </location>
</feature>
<evidence type="ECO:0000256" key="2">
    <source>
        <dbReference type="ARBA" id="ARBA00022475"/>
    </source>
</evidence>
<protein>
    <recommendedName>
        <fullName evidence="8">VWFD domain-containing protein</fullName>
    </recommendedName>
</protein>
<feature type="domain" description="VWFD" evidence="8">
    <location>
        <begin position="1177"/>
        <end position="1349"/>
    </location>
</feature>
<dbReference type="GO" id="GO:0031012">
    <property type="term" value="C:extracellular matrix"/>
    <property type="evidence" value="ECO:0007669"/>
    <property type="project" value="TreeGrafter"/>
</dbReference>
<evidence type="ECO:0000259" key="8">
    <source>
        <dbReference type="PROSITE" id="PS51233"/>
    </source>
</evidence>
<keyword evidence="2" id="KW-1003">Cell membrane</keyword>
<dbReference type="InterPro" id="IPR025615">
    <property type="entry name" value="TILa_dom"/>
</dbReference>
<reference evidence="9" key="1">
    <citation type="submission" date="2025-08" db="UniProtKB">
        <authorList>
            <consortium name="Ensembl"/>
        </authorList>
    </citation>
    <scope>IDENTIFICATION</scope>
</reference>
<dbReference type="PANTHER" id="PTHR46160:SF9">
    <property type="entry name" value="PROTEIN PRY2-RELATED"/>
    <property type="match status" value="1"/>
</dbReference>
<dbReference type="InterPro" id="IPR035234">
    <property type="entry name" value="IgGFc-bd_N"/>
</dbReference>